<sequence>MIAIVLLQSKMSHELDLDSFGIQNHTEKDLRLHILGIVCVFFLCVAFNARADTLQESNRHDSQLDGVWVLESIEKGGITVEGDGMPERMRGTTRTIDGAEMILSRGGGTRQLKLTISVDTSPKRKRMDISAVRDGQTRVLKCIYEIKDGTLRIAENATERPVSFHTAKSTRTMVTTYVRKSEGGSPAVKDSEPSDEHGVADPAQDAK</sequence>
<keyword evidence="3" id="KW-1185">Reference proteome</keyword>
<dbReference type="KEGG" id="ahel:Q31a_21470"/>
<organism evidence="2 3">
    <name type="scientific">Aureliella helgolandensis</name>
    <dbReference type="NCBI Taxonomy" id="2527968"/>
    <lineage>
        <taxon>Bacteria</taxon>
        <taxon>Pseudomonadati</taxon>
        <taxon>Planctomycetota</taxon>
        <taxon>Planctomycetia</taxon>
        <taxon>Pirellulales</taxon>
        <taxon>Pirellulaceae</taxon>
        <taxon>Aureliella</taxon>
    </lineage>
</organism>
<name>A0A518G5H5_9BACT</name>
<dbReference type="AlphaFoldDB" id="A0A518G5H5"/>
<protein>
    <recommendedName>
        <fullName evidence="4">TIGR03067 domain-containing protein</fullName>
    </recommendedName>
</protein>
<dbReference type="Proteomes" id="UP000318017">
    <property type="component" value="Chromosome"/>
</dbReference>
<proteinExistence type="predicted"/>
<gene>
    <name evidence="2" type="ORF">Q31a_21470</name>
</gene>
<accession>A0A518G5H5</accession>
<reference evidence="2 3" key="1">
    <citation type="submission" date="2019-02" db="EMBL/GenBank/DDBJ databases">
        <title>Deep-cultivation of Planctomycetes and their phenomic and genomic characterization uncovers novel biology.</title>
        <authorList>
            <person name="Wiegand S."/>
            <person name="Jogler M."/>
            <person name="Boedeker C."/>
            <person name="Pinto D."/>
            <person name="Vollmers J."/>
            <person name="Rivas-Marin E."/>
            <person name="Kohn T."/>
            <person name="Peeters S.H."/>
            <person name="Heuer A."/>
            <person name="Rast P."/>
            <person name="Oberbeckmann S."/>
            <person name="Bunk B."/>
            <person name="Jeske O."/>
            <person name="Meyerdierks A."/>
            <person name="Storesund J.E."/>
            <person name="Kallscheuer N."/>
            <person name="Luecker S."/>
            <person name="Lage O.M."/>
            <person name="Pohl T."/>
            <person name="Merkel B.J."/>
            <person name="Hornburger P."/>
            <person name="Mueller R.-W."/>
            <person name="Bruemmer F."/>
            <person name="Labrenz M."/>
            <person name="Spormann A.M."/>
            <person name="Op den Camp H."/>
            <person name="Overmann J."/>
            <person name="Amann R."/>
            <person name="Jetten M.S.M."/>
            <person name="Mascher T."/>
            <person name="Medema M.H."/>
            <person name="Devos D.P."/>
            <person name="Kaster A.-K."/>
            <person name="Ovreas L."/>
            <person name="Rohde M."/>
            <person name="Galperin M.Y."/>
            <person name="Jogler C."/>
        </authorList>
    </citation>
    <scope>NUCLEOTIDE SEQUENCE [LARGE SCALE GENOMIC DNA]</scope>
    <source>
        <strain evidence="2 3">Q31a</strain>
    </source>
</reference>
<feature type="compositionally biased region" description="Basic and acidic residues" evidence="1">
    <location>
        <begin position="189"/>
        <end position="207"/>
    </location>
</feature>
<evidence type="ECO:0008006" key="4">
    <source>
        <dbReference type="Google" id="ProtNLM"/>
    </source>
</evidence>
<dbReference type="InterPro" id="IPR017504">
    <property type="entry name" value="CHP03067_Planctomycetes"/>
</dbReference>
<evidence type="ECO:0000256" key="1">
    <source>
        <dbReference type="SAM" id="MobiDB-lite"/>
    </source>
</evidence>
<evidence type="ECO:0000313" key="2">
    <source>
        <dbReference type="EMBL" id="QDV23841.1"/>
    </source>
</evidence>
<dbReference type="NCBIfam" id="TIGR03067">
    <property type="entry name" value="Planc_TIGR03067"/>
    <property type="match status" value="1"/>
</dbReference>
<evidence type="ECO:0000313" key="3">
    <source>
        <dbReference type="Proteomes" id="UP000318017"/>
    </source>
</evidence>
<dbReference type="EMBL" id="CP036298">
    <property type="protein sequence ID" value="QDV23841.1"/>
    <property type="molecule type" value="Genomic_DNA"/>
</dbReference>
<feature type="region of interest" description="Disordered" evidence="1">
    <location>
        <begin position="178"/>
        <end position="207"/>
    </location>
</feature>